<feature type="transmembrane region" description="Helical" evidence="6">
    <location>
        <begin position="187"/>
        <end position="205"/>
    </location>
</feature>
<evidence type="ECO:0000313" key="8">
    <source>
        <dbReference type="Proteomes" id="UP000006804"/>
    </source>
</evidence>
<dbReference type="KEGG" id="tta:Theth_0178"/>
<protein>
    <submittedName>
        <fullName evidence="7">Inner-membrane translocator</fullName>
    </submittedName>
</protein>
<keyword evidence="8" id="KW-1185">Reference proteome</keyword>
<dbReference type="Proteomes" id="UP000006804">
    <property type="component" value="Chromosome"/>
</dbReference>
<proteinExistence type="predicted"/>
<sequence length="288" mass="31165" precursor="true">MMELLKMTFTASVPIVLAGLGGLFTNVTNTLNIGLEGLMLLSAFLTLLFAQNTSSLLVGILLSCLVCVGFSLLMIFLHLKLKTNLFVVGLATNLMAAGLTVFLAAQIFGTKGTIFFEKLPDVPTLKLKGIPILEFFDGFGVFEAAAVLCTIMCWIILKKTNFGYRMKVVGKGFELARRFGINPESNLIWVYTICGILCALAGASLSLPIKAFVTGMTNGRGWISLVAVIIAKDSAWKLFVAAVVFGFASALTNFLQVLSHLPQEFLLSFPFFFTLLVLIIYSKGSGSK</sequence>
<reference evidence="7 8" key="1">
    <citation type="submission" date="2010-11" db="EMBL/GenBank/DDBJ databases">
        <title>The complete genome of Thermotoga thermarum DSM 5069.</title>
        <authorList>
            <consortium name="US DOE Joint Genome Institute (JGI-PGF)"/>
            <person name="Lucas S."/>
            <person name="Copeland A."/>
            <person name="Lapidus A."/>
            <person name="Bruce D."/>
            <person name="Goodwin L."/>
            <person name="Pitluck S."/>
            <person name="Kyrpides N."/>
            <person name="Mavromatis K."/>
            <person name="Ivanova N."/>
            <person name="Zeytun A."/>
            <person name="Brettin T."/>
            <person name="Detter J.C."/>
            <person name="Tapia R."/>
            <person name="Han C."/>
            <person name="Land M."/>
            <person name="Hauser L."/>
            <person name="Markowitz V."/>
            <person name="Cheng J.-F."/>
            <person name="Hugenholtz P."/>
            <person name="Woyke T."/>
            <person name="Wu D."/>
            <person name="Spring S."/>
            <person name="Schroeder M."/>
            <person name="Brambilla E."/>
            <person name="Klenk H.-P."/>
            <person name="Eisen J.A."/>
        </authorList>
    </citation>
    <scope>NUCLEOTIDE SEQUENCE [LARGE SCALE GENOMIC DNA]</scope>
    <source>
        <strain evidence="7 8">DSM 5069</strain>
    </source>
</reference>
<dbReference type="EMBL" id="CP002351">
    <property type="protein sequence ID" value="AEH50280.1"/>
    <property type="molecule type" value="Genomic_DNA"/>
</dbReference>
<dbReference type="GO" id="GO:0022857">
    <property type="term" value="F:transmembrane transporter activity"/>
    <property type="evidence" value="ECO:0007669"/>
    <property type="project" value="InterPro"/>
</dbReference>
<dbReference type="CDD" id="cd06580">
    <property type="entry name" value="TM_PBP1_transp_TpRbsC_like"/>
    <property type="match status" value="1"/>
</dbReference>
<name>F7YUZ6_9THEM</name>
<feature type="transmembrane region" description="Helical" evidence="6">
    <location>
        <begin position="129"/>
        <end position="157"/>
    </location>
</feature>
<organism evidence="7 8">
    <name type="scientific">Pseudothermotoga thermarum DSM 5069</name>
    <dbReference type="NCBI Taxonomy" id="688269"/>
    <lineage>
        <taxon>Bacteria</taxon>
        <taxon>Thermotogati</taxon>
        <taxon>Thermotogota</taxon>
        <taxon>Thermotogae</taxon>
        <taxon>Thermotogales</taxon>
        <taxon>Thermotogaceae</taxon>
        <taxon>Pseudothermotoga</taxon>
    </lineage>
</organism>
<feature type="transmembrane region" description="Helical" evidence="6">
    <location>
        <begin position="56"/>
        <end position="77"/>
    </location>
</feature>
<dbReference type="InterPro" id="IPR001851">
    <property type="entry name" value="ABC_transp_permease"/>
</dbReference>
<feature type="transmembrane region" description="Helical" evidence="6">
    <location>
        <begin position="265"/>
        <end position="282"/>
    </location>
</feature>
<accession>F7YUZ6</accession>
<dbReference type="PANTHER" id="PTHR43370:SF1">
    <property type="entry name" value="GUANOSINE ABC TRANSPORTER PERMEASE PROTEIN NUPQ"/>
    <property type="match status" value="1"/>
</dbReference>
<keyword evidence="4 6" id="KW-1133">Transmembrane helix</keyword>
<dbReference type="HOGENOM" id="CLU_040769_1_3_0"/>
<keyword evidence="5 6" id="KW-0472">Membrane</keyword>
<dbReference type="eggNOG" id="COG1079">
    <property type="taxonomic scope" value="Bacteria"/>
</dbReference>
<dbReference type="GO" id="GO:0005886">
    <property type="term" value="C:plasma membrane"/>
    <property type="evidence" value="ECO:0007669"/>
    <property type="project" value="UniProtKB-SubCell"/>
</dbReference>
<evidence type="ECO:0000256" key="1">
    <source>
        <dbReference type="ARBA" id="ARBA00004651"/>
    </source>
</evidence>
<evidence type="ECO:0000256" key="3">
    <source>
        <dbReference type="ARBA" id="ARBA00022692"/>
    </source>
</evidence>
<keyword evidence="3 6" id="KW-0812">Transmembrane</keyword>
<feature type="transmembrane region" description="Helical" evidence="6">
    <location>
        <begin position="6"/>
        <end position="24"/>
    </location>
</feature>
<gene>
    <name evidence="7" type="ORF">Theth_0178</name>
</gene>
<dbReference type="OrthoDB" id="43630at2"/>
<dbReference type="Pfam" id="PF02653">
    <property type="entry name" value="BPD_transp_2"/>
    <property type="match status" value="1"/>
</dbReference>
<dbReference type="PATRIC" id="fig|688269.3.peg.183"/>
<evidence type="ECO:0000256" key="2">
    <source>
        <dbReference type="ARBA" id="ARBA00022475"/>
    </source>
</evidence>
<comment type="subcellular location">
    <subcellularLocation>
        <location evidence="1">Cell membrane</location>
        <topology evidence="1">Multi-pass membrane protein</topology>
    </subcellularLocation>
</comment>
<dbReference type="AlphaFoldDB" id="F7YUZ6"/>
<evidence type="ECO:0000256" key="5">
    <source>
        <dbReference type="ARBA" id="ARBA00023136"/>
    </source>
</evidence>
<keyword evidence="2" id="KW-1003">Cell membrane</keyword>
<evidence type="ECO:0000256" key="4">
    <source>
        <dbReference type="ARBA" id="ARBA00022989"/>
    </source>
</evidence>
<feature type="transmembrane region" description="Helical" evidence="6">
    <location>
        <begin position="84"/>
        <end position="109"/>
    </location>
</feature>
<evidence type="ECO:0000313" key="7">
    <source>
        <dbReference type="EMBL" id="AEH50280.1"/>
    </source>
</evidence>
<evidence type="ECO:0000256" key="6">
    <source>
        <dbReference type="SAM" id="Phobius"/>
    </source>
</evidence>
<dbReference type="RefSeq" id="WP_013931503.1">
    <property type="nucleotide sequence ID" value="NC_015707.1"/>
</dbReference>
<feature type="transmembrane region" description="Helical" evidence="6">
    <location>
        <begin position="238"/>
        <end position="259"/>
    </location>
</feature>
<dbReference type="PANTHER" id="PTHR43370">
    <property type="entry name" value="SUGAR ABC TRANSPORTER INTEGRAL MEMBRANE PROTEIN-RELATED"/>
    <property type="match status" value="1"/>
</dbReference>
<dbReference type="STRING" id="688269.Theth_0178"/>